<dbReference type="InterPro" id="IPR010917">
    <property type="entry name" value="TonB_rcpt_CS"/>
</dbReference>
<dbReference type="PANTHER" id="PTHR32552">
    <property type="entry name" value="FERRICHROME IRON RECEPTOR-RELATED"/>
    <property type="match status" value="1"/>
</dbReference>
<dbReference type="GO" id="GO:0015891">
    <property type="term" value="P:siderophore transport"/>
    <property type="evidence" value="ECO:0007669"/>
    <property type="project" value="InterPro"/>
</dbReference>
<dbReference type="AlphaFoldDB" id="A0A556ABG2"/>
<comment type="caution">
    <text evidence="18">The sequence shown here is derived from an EMBL/GenBank/DDBJ whole genome shotgun (WGS) entry which is preliminary data.</text>
</comment>
<dbReference type="InterPro" id="IPR036942">
    <property type="entry name" value="Beta-barrel_TonB_sf"/>
</dbReference>
<evidence type="ECO:0000256" key="3">
    <source>
        <dbReference type="ARBA" id="ARBA00022448"/>
    </source>
</evidence>
<evidence type="ECO:0000256" key="11">
    <source>
        <dbReference type="ARBA" id="ARBA00023136"/>
    </source>
</evidence>
<evidence type="ECO:0000256" key="13">
    <source>
        <dbReference type="ARBA" id="ARBA00023237"/>
    </source>
</evidence>
<keyword evidence="11 14" id="KW-0472">Membrane</keyword>
<name>A0A556ABG2_9BURK</name>
<dbReference type="Gene3D" id="2.170.130.10">
    <property type="entry name" value="TonB-dependent receptor, plug domain"/>
    <property type="match status" value="1"/>
</dbReference>
<dbReference type="Pfam" id="PF07660">
    <property type="entry name" value="STN"/>
    <property type="match status" value="1"/>
</dbReference>
<evidence type="ECO:0000256" key="8">
    <source>
        <dbReference type="ARBA" id="ARBA00023004"/>
    </source>
</evidence>
<evidence type="ECO:0000256" key="15">
    <source>
        <dbReference type="PROSITE-ProRule" id="PRU10144"/>
    </source>
</evidence>
<evidence type="ECO:0000256" key="10">
    <source>
        <dbReference type="ARBA" id="ARBA00023077"/>
    </source>
</evidence>
<sequence>MTAHRKHSVPTLTRRACGTRLQPWAYALVLAMAELSSWAQPVRAQAAPASTTLQRYDIPAGNLDQALSRYGVQSGVQIVVDGALTAGVRSPGAQGMFNAATALEALLAGTGLQAAPDGAGYSLRRSVGGGVAQLTPVTVLGFADSATEGTGSYSASHVSLAKDQKLREVPHSVSVITRQRIEDQNLITMADVLDKTTGLTLQRAGNSAGSSLGNDTNFYSRGFAVTNVQIDGGAAADTVMNGFGSISQIDMAQYDHVEFLRGVDGLFSSTGDPGGTINLVRKRARAEPQGSFASTVGSWDNYRMEGDITGALNESSSVRGRAGLAHQDRKYFYRQGNMRTRLAYGSLEFDLTPDTLLTVGGSYQDADGSPDFTGLPRYSNGKDLGLSRHTSLIPDWAHTRDSAREIYAKLEHRFNDDWSVNANASYRNMRRDHTGAYGFGAVDPISGAGTYLYSFPEINDMDRVMLDLNVKGGLEAFGLKHTLVMGADYQRGKAKSWQSTGYQGYPIDVFNLQLPDANLPESPLKDSYYTTEKNGIYGALRLSLSEATRFIVGARYSNYSYKSESWETNGSGYVQGLRHLRDSGVVTPYFGLTYDVLPEWTAYASYAETYRPQYMQRKGPQPGTPLDAVEAKNYELGLKGELFDGRANTTFAIYRIEQEGEAAEDPTYPRSYGAFNCCYINQGKVVSQGFEAEISGEVLPGLELSAGYTYNHNADKNQKRSYSTITPKHMFKLWSTYRLPGQLNAWSLGGGVTAQSATFVRGTAASYDGSSGTWTGPSVPFSFSQAGYAIWSVRIDYRITPQWELALNVNNLSDKKYYSSVGTSAANNFYGEPRNFYLTLRGNF</sequence>
<dbReference type="InterPro" id="IPR039426">
    <property type="entry name" value="TonB-dep_rcpt-like"/>
</dbReference>
<evidence type="ECO:0000256" key="14">
    <source>
        <dbReference type="PROSITE-ProRule" id="PRU01360"/>
    </source>
</evidence>
<dbReference type="OrthoDB" id="174652at2"/>
<keyword evidence="10 16" id="KW-0798">TonB box</keyword>
<keyword evidence="9" id="KW-0406">Ion transport</keyword>
<dbReference type="InterPro" id="IPR012910">
    <property type="entry name" value="Plug_dom"/>
</dbReference>
<keyword evidence="6 14" id="KW-0812">Transmembrane</keyword>
<gene>
    <name evidence="18" type="ORF">FOZ76_20530</name>
</gene>
<evidence type="ECO:0000259" key="17">
    <source>
        <dbReference type="SMART" id="SM00965"/>
    </source>
</evidence>
<dbReference type="NCBIfam" id="TIGR01783">
    <property type="entry name" value="TonB-siderophor"/>
    <property type="match status" value="1"/>
</dbReference>
<evidence type="ECO:0000256" key="4">
    <source>
        <dbReference type="ARBA" id="ARBA00022452"/>
    </source>
</evidence>
<keyword evidence="13 14" id="KW-0998">Cell outer membrane</keyword>
<dbReference type="GO" id="GO:0038023">
    <property type="term" value="F:signaling receptor activity"/>
    <property type="evidence" value="ECO:0007669"/>
    <property type="project" value="InterPro"/>
</dbReference>
<dbReference type="Pfam" id="PF07715">
    <property type="entry name" value="Plug"/>
    <property type="match status" value="1"/>
</dbReference>
<dbReference type="InterPro" id="IPR000531">
    <property type="entry name" value="Beta-barrel_TonB"/>
</dbReference>
<keyword evidence="8" id="KW-0408">Iron</keyword>
<evidence type="ECO:0000256" key="7">
    <source>
        <dbReference type="ARBA" id="ARBA00022729"/>
    </source>
</evidence>
<evidence type="ECO:0000256" key="9">
    <source>
        <dbReference type="ARBA" id="ARBA00023065"/>
    </source>
</evidence>
<keyword evidence="3 14" id="KW-0813">Transport</keyword>
<dbReference type="Pfam" id="PF00593">
    <property type="entry name" value="TonB_dep_Rec_b-barrel"/>
    <property type="match status" value="1"/>
</dbReference>
<dbReference type="GO" id="GO:0015344">
    <property type="term" value="F:siderophore uptake transmembrane transporter activity"/>
    <property type="evidence" value="ECO:0007669"/>
    <property type="project" value="TreeGrafter"/>
</dbReference>
<dbReference type="SUPFAM" id="SSF56935">
    <property type="entry name" value="Porins"/>
    <property type="match status" value="1"/>
</dbReference>
<keyword evidence="7" id="KW-0732">Signal</keyword>
<dbReference type="SMART" id="SM00965">
    <property type="entry name" value="STN"/>
    <property type="match status" value="1"/>
</dbReference>
<evidence type="ECO:0000256" key="2">
    <source>
        <dbReference type="ARBA" id="ARBA00009810"/>
    </source>
</evidence>
<feature type="short sequence motif" description="TonB C-terminal box" evidence="15">
    <location>
        <begin position="827"/>
        <end position="844"/>
    </location>
</feature>
<protein>
    <submittedName>
        <fullName evidence="18">TonB-dependent siderophore receptor</fullName>
    </submittedName>
</protein>
<evidence type="ECO:0000313" key="18">
    <source>
        <dbReference type="EMBL" id="TSH90225.1"/>
    </source>
</evidence>
<dbReference type="InterPro" id="IPR011662">
    <property type="entry name" value="Secretin/TonB_short_N"/>
</dbReference>
<keyword evidence="12 18" id="KW-0675">Receptor</keyword>
<keyword evidence="4 14" id="KW-1134">Transmembrane beta strand</keyword>
<dbReference type="RefSeq" id="WP_143950140.1">
    <property type="nucleotide sequence ID" value="NZ_BAABMB010000003.1"/>
</dbReference>
<evidence type="ECO:0000313" key="19">
    <source>
        <dbReference type="Proteomes" id="UP000318405"/>
    </source>
</evidence>
<keyword evidence="5" id="KW-0410">Iron transport</keyword>
<dbReference type="InterPro" id="IPR037066">
    <property type="entry name" value="Plug_dom_sf"/>
</dbReference>
<dbReference type="EMBL" id="VLTJ01000039">
    <property type="protein sequence ID" value="TSH90225.1"/>
    <property type="molecule type" value="Genomic_DNA"/>
</dbReference>
<feature type="domain" description="Secretin/TonB short N-terminal" evidence="17">
    <location>
        <begin position="76"/>
        <end position="126"/>
    </location>
</feature>
<evidence type="ECO:0000256" key="6">
    <source>
        <dbReference type="ARBA" id="ARBA00022692"/>
    </source>
</evidence>
<comment type="similarity">
    <text evidence="2 14 16">Belongs to the TonB-dependent receptor family.</text>
</comment>
<dbReference type="Gene3D" id="2.40.170.20">
    <property type="entry name" value="TonB-dependent receptor, beta-barrel domain"/>
    <property type="match status" value="1"/>
</dbReference>
<keyword evidence="19" id="KW-1185">Reference proteome</keyword>
<accession>A0A556ABG2</accession>
<dbReference type="PROSITE" id="PS01156">
    <property type="entry name" value="TONB_DEPENDENT_REC_2"/>
    <property type="match status" value="1"/>
</dbReference>
<dbReference type="PROSITE" id="PS52016">
    <property type="entry name" value="TONB_DEPENDENT_REC_3"/>
    <property type="match status" value="1"/>
</dbReference>
<proteinExistence type="inferred from homology"/>
<evidence type="ECO:0000256" key="1">
    <source>
        <dbReference type="ARBA" id="ARBA00004571"/>
    </source>
</evidence>
<dbReference type="Proteomes" id="UP000318405">
    <property type="component" value="Unassembled WGS sequence"/>
</dbReference>
<evidence type="ECO:0000256" key="12">
    <source>
        <dbReference type="ARBA" id="ARBA00023170"/>
    </source>
</evidence>
<dbReference type="PANTHER" id="PTHR32552:SF74">
    <property type="entry name" value="HYDROXAMATE SIDEROPHORE RECEPTOR FHUE"/>
    <property type="match status" value="1"/>
</dbReference>
<dbReference type="CDD" id="cd01347">
    <property type="entry name" value="ligand_gated_channel"/>
    <property type="match status" value="1"/>
</dbReference>
<evidence type="ECO:0000256" key="16">
    <source>
        <dbReference type="RuleBase" id="RU003357"/>
    </source>
</evidence>
<dbReference type="Gene3D" id="3.55.50.30">
    <property type="match status" value="1"/>
</dbReference>
<reference evidence="18 19" key="1">
    <citation type="submission" date="2019-07" db="EMBL/GenBank/DDBJ databases">
        <title>Qingshengfaniella alkalisoli gen. nov., sp. nov., isolated from saline soil.</title>
        <authorList>
            <person name="Xu L."/>
            <person name="Huang X.-X."/>
            <person name="Sun J.-Q."/>
        </authorList>
    </citation>
    <scope>NUCLEOTIDE SEQUENCE [LARGE SCALE GENOMIC DNA]</scope>
    <source>
        <strain evidence="18 19">DSM 27279</strain>
    </source>
</reference>
<organism evidence="18 19">
    <name type="scientific">Verticiella sediminum</name>
    <dbReference type="NCBI Taxonomy" id="1247510"/>
    <lineage>
        <taxon>Bacteria</taxon>
        <taxon>Pseudomonadati</taxon>
        <taxon>Pseudomonadota</taxon>
        <taxon>Betaproteobacteria</taxon>
        <taxon>Burkholderiales</taxon>
        <taxon>Alcaligenaceae</taxon>
        <taxon>Verticiella</taxon>
    </lineage>
</organism>
<evidence type="ECO:0000256" key="5">
    <source>
        <dbReference type="ARBA" id="ARBA00022496"/>
    </source>
</evidence>
<comment type="subcellular location">
    <subcellularLocation>
        <location evidence="1 14">Cell outer membrane</location>
        <topology evidence="1 14">Multi-pass membrane protein</topology>
    </subcellularLocation>
</comment>
<dbReference type="GO" id="GO:0009279">
    <property type="term" value="C:cell outer membrane"/>
    <property type="evidence" value="ECO:0007669"/>
    <property type="project" value="UniProtKB-SubCell"/>
</dbReference>
<dbReference type="InterPro" id="IPR010105">
    <property type="entry name" value="TonB_sidphr_rcpt"/>
</dbReference>